<evidence type="ECO:0000259" key="1">
    <source>
        <dbReference type="Pfam" id="PF21006"/>
    </source>
</evidence>
<comment type="caution">
    <text evidence="2">The sequence shown here is derived from an EMBL/GenBank/DDBJ whole genome shotgun (WGS) entry which is preliminary data.</text>
</comment>
<evidence type="ECO:0000313" key="2">
    <source>
        <dbReference type="EMBL" id="NYS25071.1"/>
    </source>
</evidence>
<organism evidence="2 3">
    <name type="scientific">Rhabdonatronobacter sediminivivens</name>
    <dbReference type="NCBI Taxonomy" id="2743469"/>
    <lineage>
        <taxon>Bacteria</taxon>
        <taxon>Pseudomonadati</taxon>
        <taxon>Pseudomonadota</taxon>
        <taxon>Alphaproteobacteria</taxon>
        <taxon>Rhodobacterales</taxon>
        <taxon>Paracoccaceae</taxon>
        <taxon>Rhabdonatronobacter</taxon>
    </lineage>
</organism>
<sequence length="121" mass="13343">MPNPSCRCPSMRGRAILTRPEHPFTEPWQAQAFAMTLALHEAGVFSWSEWAQTLSGTLRDSAPDGSDYYICWVRALERLMDSKLGTTDAQRSALARAWERAAHATPHGQPILLANDPGAHG</sequence>
<dbReference type="InterPro" id="IPR049054">
    <property type="entry name" value="CN_hydtase_beta-like_N"/>
</dbReference>
<proteinExistence type="predicted"/>
<gene>
    <name evidence="2" type="ORF">HUK65_08695</name>
</gene>
<evidence type="ECO:0000313" key="3">
    <source>
        <dbReference type="Proteomes" id="UP000529417"/>
    </source>
</evidence>
<dbReference type="SUPFAM" id="SSF50090">
    <property type="entry name" value="Electron transport accessory proteins"/>
    <property type="match status" value="1"/>
</dbReference>
<dbReference type="Proteomes" id="UP000529417">
    <property type="component" value="Unassembled WGS sequence"/>
</dbReference>
<dbReference type="InterPro" id="IPR023808">
    <property type="entry name" value="Nitrile_Hydratase_acc_put"/>
</dbReference>
<keyword evidence="3" id="KW-1185">Reference proteome</keyword>
<dbReference type="Gene3D" id="1.10.472.20">
    <property type="entry name" value="Nitrile hydratase, beta subunit"/>
    <property type="match status" value="1"/>
</dbReference>
<feature type="domain" description="Nitrile hydratase beta subunit-like N-terminal" evidence="1">
    <location>
        <begin position="19"/>
        <end position="83"/>
    </location>
</feature>
<protein>
    <submittedName>
        <fullName evidence="2">Nitrile hydratase accessory protein</fullName>
    </submittedName>
</protein>
<reference evidence="2 3" key="1">
    <citation type="journal article" date="2000" name="Arch. Microbiol.">
        <title>Rhodobaca bogoriensis gen. nov. and sp. nov., an alkaliphilic purple nonsulfur bacterium from African Rift Valley soda lakes.</title>
        <authorList>
            <person name="Milford A.D."/>
            <person name="Achenbach L.A."/>
            <person name="Jung D.O."/>
            <person name="Madigan M.T."/>
        </authorList>
    </citation>
    <scope>NUCLEOTIDE SEQUENCE [LARGE SCALE GENOMIC DNA]</scope>
    <source>
        <strain evidence="2 3">2376</strain>
    </source>
</reference>
<dbReference type="Pfam" id="PF21006">
    <property type="entry name" value="NHase_beta_N"/>
    <property type="match status" value="1"/>
</dbReference>
<dbReference type="EMBL" id="JACBXS010000014">
    <property type="protein sequence ID" value="NYS25071.1"/>
    <property type="molecule type" value="Genomic_DNA"/>
</dbReference>
<name>A0A7Z0KZ08_9RHOB</name>
<dbReference type="InterPro" id="IPR042262">
    <property type="entry name" value="CN_hydtase_beta_C"/>
</dbReference>
<dbReference type="AlphaFoldDB" id="A0A7Z0KZ08"/>
<dbReference type="NCBIfam" id="TIGR03889">
    <property type="entry name" value="nitrile_acc"/>
    <property type="match status" value="1"/>
</dbReference>
<accession>A0A7Z0KZ08</accession>
<dbReference type="InterPro" id="IPR008990">
    <property type="entry name" value="Elect_transpt_acc-like_dom_sf"/>
</dbReference>